<evidence type="ECO:0000313" key="1">
    <source>
        <dbReference type="EMBL" id="KAK6525216.1"/>
    </source>
</evidence>
<sequence length="476" mass="53579">MWYFAKVPLEIMLWFSDGQPISNTRGGNSSSSRLIAGSLGFLDITEVMVENRASFFDFNGAFMLANQTNTNWDLEQRDDKNVTNIQNEGKEAVPLYLEIDTTTKNFIVGVYDVVNQAPKKCNKTIDTVLISYNSRLTDCAPGLFKALPAIDPEDAKFLDTMIQEKRVPYQNIPESPGKPEDEIRRLGKQYFPFSPYSFQLAMSVYDWTTASFARLVFFKIFQYTSIQSNPYPLDLASIAKAIYSSNWPPYTPNNTDYMNSFLMKPASSLEDVQNQLSKVVDRLYRFSEVENRLLAAAVQSLPRTSIFQHREFFSGQIDISQLGSDVFGIELLESPLNNGPVGVPLTDSFRTAISSYASVGETITTKMVWSFTDSAEDAMHYSNGILLTVYAPPIAVWESLHFITPLSDDPAKTEYIFPPGSKFRVLSIDQVRHSDKDIVGISLMPVLQDESMTAFQSLPSWILNRLDLNSTASKSF</sequence>
<organism evidence="1 2">
    <name type="scientific">Orbilia ellipsospora</name>
    <dbReference type="NCBI Taxonomy" id="2528407"/>
    <lineage>
        <taxon>Eukaryota</taxon>
        <taxon>Fungi</taxon>
        <taxon>Dikarya</taxon>
        <taxon>Ascomycota</taxon>
        <taxon>Pezizomycotina</taxon>
        <taxon>Orbiliomycetes</taxon>
        <taxon>Orbiliales</taxon>
        <taxon>Orbiliaceae</taxon>
        <taxon>Orbilia</taxon>
    </lineage>
</organism>
<dbReference type="Gene3D" id="3.90.176.10">
    <property type="entry name" value="Toxin ADP-ribosyltransferase, Chain A, domain 1"/>
    <property type="match status" value="1"/>
</dbReference>
<accession>A0AAV9WSW1</accession>
<reference evidence="1 2" key="1">
    <citation type="submission" date="2019-10" db="EMBL/GenBank/DDBJ databases">
        <authorList>
            <person name="Palmer J.M."/>
        </authorList>
    </citation>
    <scope>NUCLEOTIDE SEQUENCE [LARGE SCALE GENOMIC DNA]</scope>
    <source>
        <strain evidence="1 2">TWF694</strain>
    </source>
</reference>
<name>A0AAV9WSW1_9PEZI</name>
<dbReference type="Proteomes" id="UP001365542">
    <property type="component" value="Unassembled WGS sequence"/>
</dbReference>
<protein>
    <submittedName>
        <fullName evidence="1">Uncharacterized protein</fullName>
    </submittedName>
</protein>
<evidence type="ECO:0000313" key="2">
    <source>
        <dbReference type="Proteomes" id="UP001365542"/>
    </source>
</evidence>
<comment type="caution">
    <text evidence="1">The sequence shown here is derived from an EMBL/GenBank/DDBJ whole genome shotgun (WGS) entry which is preliminary data.</text>
</comment>
<keyword evidence="2" id="KW-1185">Reference proteome</keyword>
<gene>
    <name evidence="1" type="ORF">TWF694_005362</name>
</gene>
<dbReference type="AlphaFoldDB" id="A0AAV9WSW1"/>
<proteinExistence type="predicted"/>
<dbReference type="EMBL" id="JAVHJO010000017">
    <property type="protein sequence ID" value="KAK6525216.1"/>
    <property type="molecule type" value="Genomic_DNA"/>
</dbReference>